<evidence type="ECO:0000313" key="6">
    <source>
        <dbReference type="EMBL" id="CAG8432738.1"/>
    </source>
</evidence>
<dbReference type="PANTHER" id="PTHR21013">
    <property type="entry name" value="ATP SYNTHASE MITOCHONDRIAL F1 COMPLEX ASSEMBLY FACTOR 2/ATP12 PROTEIN, MITOCHONDRIAL PRECURSOR"/>
    <property type="match status" value="1"/>
</dbReference>
<dbReference type="InterPro" id="IPR011419">
    <property type="entry name" value="ATP12_ATP_synth-F1-assembly"/>
</dbReference>
<comment type="subcellular location">
    <subcellularLocation>
        <location evidence="1">Mitochondrion</location>
    </subcellularLocation>
</comment>
<organism evidence="6 7">
    <name type="scientific">Diversispora eburnea</name>
    <dbReference type="NCBI Taxonomy" id="1213867"/>
    <lineage>
        <taxon>Eukaryota</taxon>
        <taxon>Fungi</taxon>
        <taxon>Fungi incertae sedis</taxon>
        <taxon>Mucoromycota</taxon>
        <taxon>Glomeromycotina</taxon>
        <taxon>Glomeromycetes</taxon>
        <taxon>Diversisporales</taxon>
        <taxon>Diversisporaceae</taxon>
        <taxon>Diversispora</taxon>
    </lineage>
</organism>
<protein>
    <submittedName>
        <fullName evidence="6">7065_t:CDS:1</fullName>
    </submittedName>
</protein>
<dbReference type="GO" id="GO:0005739">
    <property type="term" value="C:mitochondrion"/>
    <property type="evidence" value="ECO:0007669"/>
    <property type="project" value="UniProtKB-SubCell"/>
</dbReference>
<dbReference type="GO" id="GO:0033615">
    <property type="term" value="P:mitochondrial proton-transporting ATP synthase complex assembly"/>
    <property type="evidence" value="ECO:0007669"/>
    <property type="project" value="TreeGrafter"/>
</dbReference>
<reference evidence="6" key="1">
    <citation type="submission" date="2021-06" db="EMBL/GenBank/DDBJ databases">
        <authorList>
            <person name="Kallberg Y."/>
            <person name="Tangrot J."/>
            <person name="Rosling A."/>
        </authorList>
    </citation>
    <scope>NUCLEOTIDE SEQUENCE</scope>
    <source>
        <strain evidence="6">AZ414A</strain>
    </source>
</reference>
<dbReference type="OrthoDB" id="5673at2759"/>
<proteinExistence type="inferred from homology"/>
<dbReference type="InterPro" id="IPR042272">
    <property type="entry name" value="ATP12_ATP_synth-F1-assembly_N"/>
</dbReference>
<dbReference type="EMBL" id="CAJVPK010000002">
    <property type="protein sequence ID" value="CAG8432738.1"/>
    <property type="molecule type" value="Genomic_DNA"/>
</dbReference>
<evidence type="ECO:0000313" key="7">
    <source>
        <dbReference type="Proteomes" id="UP000789706"/>
    </source>
</evidence>
<dbReference type="Gene3D" id="1.10.3580.10">
    <property type="entry name" value="ATP12 ATPase"/>
    <property type="match status" value="1"/>
</dbReference>
<dbReference type="PANTHER" id="PTHR21013:SF10">
    <property type="entry name" value="ATP SYNTHASE MITOCHONDRIAL F1 COMPLEX ASSEMBLY FACTOR 2"/>
    <property type="match status" value="1"/>
</dbReference>
<comment type="caution">
    <text evidence="6">The sequence shown here is derived from an EMBL/GenBank/DDBJ whole genome shotgun (WGS) entry which is preliminary data.</text>
</comment>
<evidence type="ECO:0000256" key="3">
    <source>
        <dbReference type="ARBA" id="ARBA00022946"/>
    </source>
</evidence>
<keyword evidence="4" id="KW-0496">Mitochondrion</keyword>
<sequence length="292" mass="33468">MRFLINYSIIKSHLSIYLNNTRYISTTAVPKNSLLLNSSSLASLTKNSAINDSPIKFQKRCSNTTFDDQPQTKTEKILRRFWKEVSVITNKDNEYQVALDKRPLKTPSGSPLVIPSSQKSLAILIAGEWESQKILLKQHSLPLTSLVARSIDGFEKNPTEKRDAITRLIKYFDTDTIWLVKLQRQYWDPIVNWARDYYKVKIKINNSIIGEKQHLETREKLQAVIENFDCLKLSAFERTTMLSSSFLIGLGLVERRLTVEEATKATRVETISQTMKWGEIADGVNLDPLRVS</sequence>
<dbReference type="Proteomes" id="UP000789706">
    <property type="component" value="Unassembled WGS sequence"/>
</dbReference>
<comment type="similarity">
    <text evidence="2">Belongs to the ATP12 family.</text>
</comment>
<evidence type="ECO:0000256" key="5">
    <source>
        <dbReference type="ARBA" id="ARBA00023186"/>
    </source>
</evidence>
<keyword evidence="5" id="KW-0143">Chaperone</keyword>
<evidence type="ECO:0000256" key="1">
    <source>
        <dbReference type="ARBA" id="ARBA00004173"/>
    </source>
</evidence>
<gene>
    <name evidence="6" type="ORF">DEBURN_LOCUS66</name>
</gene>
<name>A0A9N8UZ00_9GLOM</name>
<dbReference type="Pfam" id="PF07542">
    <property type="entry name" value="ATP12"/>
    <property type="match status" value="1"/>
</dbReference>
<keyword evidence="3" id="KW-0809">Transit peptide</keyword>
<dbReference type="Gene3D" id="3.30.2180.10">
    <property type="entry name" value="ATP12-like"/>
    <property type="match status" value="1"/>
</dbReference>
<evidence type="ECO:0000256" key="4">
    <source>
        <dbReference type="ARBA" id="ARBA00023128"/>
    </source>
</evidence>
<evidence type="ECO:0000256" key="2">
    <source>
        <dbReference type="ARBA" id="ARBA00008231"/>
    </source>
</evidence>
<dbReference type="AlphaFoldDB" id="A0A9N8UZ00"/>
<dbReference type="InterPro" id="IPR023335">
    <property type="entry name" value="ATP12_ortho_dom_sf"/>
</dbReference>
<dbReference type="SUPFAM" id="SSF160909">
    <property type="entry name" value="ATP12-like"/>
    <property type="match status" value="1"/>
</dbReference>
<accession>A0A9N8UZ00</accession>
<keyword evidence="7" id="KW-1185">Reference proteome</keyword>